<dbReference type="Gene3D" id="1.10.510.10">
    <property type="entry name" value="Transferase(Phosphotransferase) domain 1"/>
    <property type="match status" value="1"/>
</dbReference>
<evidence type="ECO:0000256" key="9">
    <source>
        <dbReference type="ARBA" id="ARBA00022679"/>
    </source>
</evidence>
<evidence type="ECO:0000256" key="3">
    <source>
        <dbReference type="ARBA" id="ARBA00009592"/>
    </source>
</evidence>
<dbReference type="GO" id="GO:0005886">
    <property type="term" value="C:plasma membrane"/>
    <property type="evidence" value="ECO:0007669"/>
    <property type="project" value="UniProtKB-SubCell"/>
</dbReference>
<dbReference type="PROSITE" id="PS51257">
    <property type="entry name" value="PROKAR_LIPOPROTEIN"/>
    <property type="match status" value="1"/>
</dbReference>
<dbReference type="GO" id="GO:0051707">
    <property type="term" value="P:response to other organism"/>
    <property type="evidence" value="ECO:0007669"/>
    <property type="project" value="UniProtKB-ARBA"/>
</dbReference>
<dbReference type="PROSITE" id="PS00108">
    <property type="entry name" value="PROTEIN_KINASE_ST"/>
    <property type="match status" value="1"/>
</dbReference>
<keyword evidence="10 23" id="KW-0812">Transmembrane</keyword>
<keyword evidence="11 24" id="KW-0732">Signal</keyword>
<dbReference type="EC" id="2.7.11.1" evidence="4"/>
<comment type="catalytic activity">
    <reaction evidence="20">
        <text>L-threonyl-[protein] + ATP = O-phospho-L-threonyl-[protein] + ADP + H(+)</text>
        <dbReference type="Rhea" id="RHEA:46608"/>
        <dbReference type="Rhea" id="RHEA-COMP:11060"/>
        <dbReference type="Rhea" id="RHEA-COMP:11605"/>
        <dbReference type="ChEBI" id="CHEBI:15378"/>
        <dbReference type="ChEBI" id="CHEBI:30013"/>
        <dbReference type="ChEBI" id="CHEBI:30616"/>
        <dbReference type="ChEBI" id="CHEBI:61977"/>
        <dbReference type="ChEBI" id="CHEBI:456216"/>
        <dbReference type="EC" id="2.7.11.1"/>
    </reaction>
</comment>
<dbReference type="GO" id="GO:0006952">
    <property type="term" value="P:defense response"/>
    <property type="evidence" value="ECO:0007669"/>
    <property type="project" value="UniProtKB-ARBA"/>
</dbReference>
<dbReference type="FunFam" id="3.80.10.10:FF:000275">
    <property type="entry name" value="Leucine-rich repeat receptor-like protein kinase"/>
    <property type="match status" value="1"/>
</dbReference>
<evidence type="ECO:0000256" key="7">
    <source>
        <dbReference type="ARBA" id="ARBA00022553"/>
    </source>
</evidence>
<evidence type="ECO:0000256" key="1">
    <source>
        <dbReference type="ARBA" id="ARBA00004251"/>
    </source>
</evidence>
<dbReference type="InterPro" id="IPR017441">
    <property type="entry name" value="Protein_kinase_ATP_BS"/>
</dbReference>
<feature type="binding site" evidence="22">
    <location>
        <position position="736"/>
    </location>
    <ligand>
        <name>ATP</name>
        <dbReference type="ChEBI" id="CHEBI:30616"/>
    </ligand>
</feature>
<dbReference type="Gene3D" id="3.80.10.10">
    <property type="entry name" value="Ribonuclease Inhibitor"/>
    <property type="match status" value="4"/>
</dbReference>
<evidence type="ECO:0000256" key="16">
    <source>
        <dbReference type="ARBA" id="ARBA00022989"/>
    </source>
</evidence>
<dbReference type="Proteomes" id="UP000306102">
    <property type="component" value="Unassembled WGS sequence"/>
</dbReference>
<keyword evidence="13 22" id="KW-0547">Nucleotide-binding</keyword>
<evidence type="ECO:0000313" key="27">
    <source>
        <dbReference type="Proteomes" id="UP000306102"/>
    </source>
</evidence>
<dbReference type="EMBL" id="SDRB02003643">
    <property type="protein sequence ID" value="THG17189.1"/>
    <property type="molecule type" value="Genomic_DNA"/>
</dbReference>
<evidence type="ECO:0000256" key="10">
    <source>
        <dbReference type="ARBA" id="ARBA00022692"/>
    </source>
</evidence>
<keyword evidence="9" id="KW-0808">Transferase</keyword>
<comment type="subcellular location">
    <subcellularLocation>
        <location evidence="1">Cell membrane</location>
        <topology evidence="1">Single-pass type I membrane protein</topology>
    </subcellularLocation>
</comment>
<dbReference type="Pfam" id="PF07714">
    <property type="entry name" value="PK_Tyr_Ser-Thr"/>
    <property type="match status" value="1"/>
</dbReference>
<dbReference type="InterPro" id="IPR003591">
    <property type="entry name" value="Leu-rich_rpt_typical-subtyp"/>
</dbReference>
<dbReference type="PROSITE" id="PS00107">
    <property type="entry name" value="PROTEIN_KINASE_ATP"/>
    <property type="match status" value="1"/>
</dbReference>
<accession>A0A4S4EKR7</accession>
<dbReference type="Pfam" id="PF13855">
    <property type="entry name" value="LRR_8"/>
    <property type="match status" value="1"/>
</dbReference>
<organism evidence="26 27">
    <name type="scientific">Camellia sinensis var. sinensis</name>
    <name type="common">China tea</name>
    <dbReference type="NCBI Taxonomy" id="542762"/>
    <lineage>
        <taxon>Eukaryota</taxon>
        <taxon>Viridiplantae</taxon>
        <taxon>Streptophyta</taxon>
        <taxon>Embryophyta</taxon>
        <taxon>Tracheophyta</taxon>
        <taxon>Spermatophyta</taxon>
        <taxon>Magnoliopsida</taxon>
        <taxon>eudicotyledons</taxon>
        <taxon>Gunneridae</taxon>
        <taxon>Pentapetalae</taxon>
        <taxon>asterids</taxon>
        <taxon>Ericales</taxon>
        <taxon>Theaceae</taxon>
        <taxon>Camellia</taxon>
    </lineage>
</organism>
<dbReference type="InterPro" id="IPR013210">
    <property type="entry name" value="LRR_N_plant-typ"/>
</dbReference>
<comment type="catalytic activity">
    <reaction evidence="21">
        <text>L-seryl-[protein] + ATP = O-phospho-L-seryl-[protein] + ADP + H(+)</text>
        <dbReference type="Rhea" id="RHEA:17989"/>
        <dbReference type="Rhea" id="RHEA-COMP:9863"/>
        <dbReference type="Rhea" id="RHEA-COMP:11604"/>
        <dbReference type="ChEBI" id="CHEBI:15378"/>
        <dbReference type="ChEBI" id="CHEBI:29999"/>
        <dbReference type="ChEBI" id="CHEBI:30616"/>
        <dbReference type="ChEBI" id="CHEBI:83421"/>
        <dbReference type="ChEBI" id="CHEBI:456216"/>
        <dbReference type="EC" id="2.7.11.1"/>
    </reaction>
</comment>
<dbReference type="InterPro" id="IPR011009">
    <property type="entry name" value="Kinase-like_dom_sf"/>
</dbReference>
<name>A0A4S4EKR7_CAMSN</name>
<dbReference type="GO" id="GO:0005524">
    <property type="term" value="F:ATP binding"/>
    <property type="evidence" value="ECO:0007669"/>
    <property type="project" value="UniProtKB-UniRule"/>
</dbReference>
<evidence type="ECO:0000256" key="6">
    <source>
        <dbReference type="ARBA" id="ARBA00022527"/>
    </source>
</evidence>
<protein>
    <recommendedName>
        <fullName evidence="4">non-specific serine/threonine protein kinase</fullName>
        <ecNumber evidence="4">2.7.11.1</ecNumber>
    </recommendedName>
</protein>
<evidence type="ECO:0000256" key="20">
    <source>
        <dbReference type="ARBA" id="ARBA00047899"/>
    </source>
</evidence>
<comment type="similarity">
    <text evidence="3">Belongs to the RLP family.</text>
</comment>
<evidence type="ECO:0000256" key="11">
    <source>
        <dbReference type="ARBA" id="ARBA00022729"/>
    </source>
</evidence>
<dbReference type="FunFam" id="3.30.200.20:FF:000432">
    <property type="entry name" value="LRR receptor-like serine/threonine-protein kinase EFR"/>
    <property type="match status" value="1"/>
</dbReference>
<keyword evidence="16 23" id="KW-1133">Transmembrane helix</keyword>
<dbReference type="PANTHER" id="PTHR48053:SF37">
    <property type="entry name" value="LEUCINE-RICH REPEAT PROTEIN KINASE FAMILY PROTEIN"/>
    <property type="match status" value="1"/>
</dbReference>
<dbReference type="InterPro" id="IPR032675">
    <property type="entry name" value="LRR_dom_sf"/>
</dbReference>
<proteinExistence type="inferred from homology"/>
<keyword evidence="17 23" id="KW-0472">Membrane</keyword>
<dbReference type="InterPro" id="IPR001611">
    <property type="entry name" value="Leu-rich_rpt"/>
</dbReference>
<dbReference type="InterPro" id="IPR055414">
    <property type="entry name" value="LRR_R13L4/SHOC2-like"/>
</dbReference>
<evidence type="ECO:0000256" key="22">
    <source>
        <dbReference type="PROSITE-ProRule" id="PRU10141"/>
    </source>
</evidence>
<evidence type="ECO:0000256" key="2">
    <source>
        <dbReference type="ARBA" id="ARBA00008684"/>
    </source>
</evidence>
<keyword evidence="18" id="KW-0675">Receptor</keyword>
<evidence type="ECO:0000256" key="21">
    <source>
        <dbReference type="ARBA" id="ARBA00048679"/>
    </source>
</evidence>
<feature type="chain" id="PRO_5020190125" description="non-specific serine/threonine protein kinase" evidence="24">
    <location>
        <begin position="21"/>
        <end position="1036"/>
    </location>
</feature>
<dbReference type="STRING" id="542762.A0A4S4EKR7"/>
<dbReference type="InterPro" id="IPR000719">
    <property type="entry name" value="Prot_kinase_dom"/>
</dbReference>
<dbReference type="PROSITE" id="PS50011">
    <property type="entry name" value="PROTEIN_KINASE_DOM"/>
    <property type="match status" value="1"/>
</dbReference>
<dbReference type="Pfam" id="PF23598">
    <property type="entry name" value="LRR_14"/>
    <property type="match status" value="1"/>
</dbReference>
<evidence type="ECO:0000256" key="19">
    <source>
        <dbReference type="ARBA" id="ARBA00023180"/>
    </source>
</evidence>
<keyword evidence="27" id="KW-1185">Reference proteome</keyword>
<evidence type="ECO:0000256" key="24">
    <source>
        <dbReference type="SAM" id="SignalP"/>
    </source>
</evidence>
<evidence type="ECO:0000256" key="13">
    <source>
        <dbReference type="ARBA" id="ARBA00022741"/>
    </source>
</evidence>
<dbReference type="Pfam" id="PF08263">
    <property type="entry name" value="LRRNT_2"/>
    <property type="match status" value="1"/>
</dbReference>
<evidence type="ECO:0000256" key="23">
    <source>
        <dbReference type="SAM" id="Phobius"/>
    </source>
</evidence>
<dbReference type="PANTHER" id="PTHR48053">
    <property type="entry name" value="LEUCINE RICH REPEAT FAMILY PROTEIN, EXPRESSED"/>
    <property type="match status" value="1"/>
</dbReference>
<dbReference type="InterPro" id="IPR008271">
    <property type="entry name" value="Ser/Thr_kinase_AS"/>
</dbReference>
<dbReference type="AlphaFoldDB" id="A0A4S4EKR7"/>
<keyword evidence="15 22" id="KW-0067">ATP-binding</keyword>
<reference evidence="26 27" key="1">
    <citation type="journal article" date="2018" name="Proc. Natl. Acad. Sci. U.S.A.">
        <title>Draft genome sequence of Camellia sinensis var. sinensis provides insights into the evolution of the tea genome and tea quality.</title>
        <authorList>
            <person name="Wei C."/>
            <person name="Yang H."/>
            <person name="Wang S."/>
            <person name="Zhao J."/>
            <person name="Liu C."/>
            <person name="Gao L."/>
            <person name="Xia E."/>
            <person name="Lu Y."/>
            <person name="Tai Y."/>
            <person name="She G."/>
            <person name="Sun J."/>
            <person name="Cao H."/>
            <person name="Tong W."/>
            <person name="Gao Q."/>
            <person name="Li Y."/>
            <person name="Deng W."/>
            <person name="Jiang X."/>
            <person name="Wang W."/>
            <person name="Chen Q."/>
            <person name="Zhang S."/>
            <person name="Li H."/>
            <person name="Wu J."/>
            <person name="Wang P."/>
            <person name="Li P."/>
            <person name="Shi C."/>
            <person name="Zheng F."/>
            <person name="Jian J."/>
            <person name="Huang B."/>
            <person name="Shan D."/>
            <person name="Shi M."/>
            <person name="Fang C."/>
            <person name="Yue Y."/>
            <person name="Li F."/>
            <person name="Li D."/>
            <person name="Wei S."/>
            <person name="Han B."/>
            <person name="Jiang C."/>
            <person name="Yin Y."/>
            <person name="Xia T."/>
            <person name="Zhang Z."/>
            <person name="Bennetzen J.L."/>
            <person name="Zhao S."/>
            <person name="Wan X."/>
        </authorList>
    </citation>
    <scope>NUCLEOTIDE SEQUENCE [LARGE SCALE GENOMIC DNA]</scope>
    <source>
        <strain evidence="27">cv. Shuchazao</strain>
        <tissue evidence="26">Leaf</tissue>
    </source>
</reference>
<keyword evidence="7" id="KW-0597">Phosphoprotein</keyword>
<dbReference type="FunFam" id="1.10.510.10:FF:000358">
    <property type="entry name" value="Putative leucine-rich repeat receptor-like serine/threonine-protein kinase"/>
    <property type="match status" value="1"/>
</dbReference>
<evidence type="ECO:0000256" key="4">
    <source>
        <dbReference type="ARBA" id="ARBA00012513"/>
    </source>
</evidence>
<dbReference type="FunFam" id="3.80.10.10:FF:000041">
    <property type="entry name" value="LRR receptor-like serine/threonine-protein kinase ERECTA"/>
    <property type="match status" value="1"/>
</dbReference>
<comment type="similarity">
    <text evidence="2">Belongs to the protein kinase superfamily. Ser/Thr protein kinase family.</text>
</comment>
<sequence length="1036" mass="112275">MRLSVVRSFVSIVAILSCMCMPLLHKASQIVATTVLGANETDHLALLSIKAQITHDPMLVTSSWNDSLHFCQWEGVLCGHRHRRVIALSLESRNLVGSISPSIGNLSFLRTANLSNNSFQGEIPHEMGRLFRLQVLVLTNNLLEGRIPANLSNCNDLRSLHLGNNKFIGNLPKELGSLSQLVLLYIDSNNLTGAIPTIYANLSSLERFLAHLNMLEGSIPESLGGLKSLTYLSFFSNKLSGVIPLSIYNISSLIALEAPSNLLEGSLPQNLGLTLPNVEVINIWGNQFGGSIPLSISNASNLKYLDLSLNKFSPGVAINFGNLKNLSWLSLDKSGLGTGHANDLNFLTTLANCSKLRVLQLQENNFGGVLPNSLANFSTKLEHLSVAANKISGNVLADIGNLVSLNALAMDENQLIGSIPTSIGKLVKLQDLGFSENKLSGEIPSSIGNLTLLNRLWLEENYFQGNIPSSLGNCQGLILLHLYGNGLFGSIPREVIGLSSLAISLDLSRNCLTGPIPVEVGNLKNLVELNLSHNKLSGGIPSSLGSCTSLERLYLDNNSFGGTFPQSLSSLKAIEELSLSHNNLSGEIPKFLESFPFLRNLNLSFNNLEGEVPVGGVFLNATAISVSGNNKLCGGIPALQFSACASKKPRKLIIPIVYGVLGIILASSILILCWLRKTRKQSCVPSSLIDSSLKISYGNLLKATNGFSLTNLIGTGSFGLVYKGILHPNEMAIAVKVLDQQNREASKSFVAECKTLRNIRHRNLVKIISVCASVDFQGNDFKALIYEFMENGSLESWLHPVPQAGGAGAHEQPKSLSLFQRLGIAIDVAYALDYLHNHCHIPVIHCDIKPSNILLNNDMTAHIGDFGLARFLQHCNNEISQSQTSSVGIKGTIGYIAPEYGMGSQVSIDGDVYSYGILLLELFTGKRPTDDMFKDGLTLHKLASTALSERVMEIVDRKLVSVADGEEATNINSRKQIGKGKFHECLILILRIGVTCSEESPRERMAIVEAIKELHLVKDMLLGRRISSNVRTAQNG</sequence>
<evidence type="ECO:0000256" key="18">
    <source>
        <dbReference type="ARBA" id="ARBA00023170"/>
    </source>
</evidence>
<dbReference type="FunFam" id="3.80.10.10:FF:000288">
    <property type="entry name" value="LRR receptor-like serine/threonine-protein kinase EFR"/>
    <property type="match status" value="1"/>
</dbReference>
<dbReference type="InterPro" id="IPR051716">
    <property type="entry name" value="Plant_RL_S/T_kinase"/>
</dbReference>
<evidence type="ECO:0000256" key="8">
    <source>
        <dbReference type="ARBA" id="ARBA00022614"/>
    </source>
</evidence>
<keyword evidence="19" id="KW-0325">Glycoprotein</keyword>
<dbReference type="InterPro" id="IPR001245">
    <property type="entry name" value="Ser-Thr/Tyr_kinase_cat_dom"/>
</dbReference>
<dbReference type="Gene3D" id="3.30.200.20">
    <property type="entry name" value="Phosphorylase Kinase, domain 1"/>
    <property type="match status" value="1"/>
</dbReference>
<evidence type="ECO:0000313" key="26">
    <source>
        <dbReference type="EMBL" id="THG17189.1"/>
    </source>
</evidence>
<keyword evidence="5" id="KW-1003">Cell membrane</keyword>
<dbReference type="SUPFAM" id="SSF52058">
    <property type="entry name" value="L domain-like"/>
    <property type="match status" value="2"/>
</dbReference>
<dbReference type="SMART" id="SM00220">
    <property type="entry name" value="S_TKc"/>
    <property type="match status" value="1"/>
</dbReference>
<keyword evidence="6" id="KW-0723">Serine/threonine-protein kinase</keyword>
<dbReference type="SUPFAM" id="SSF56112">
    <property type="entry name" value="Protein kinase-like (PK-like)"/>
    <property type="match status" value="1"/>
</dbReference>
<dbReference type="GO" id="GO:0004674">
    <property type="term" value="F:protein serine/threonine kinase activity"/>
    <property type="evidence" value="ECO:0007669"/>
    <property type="project" value="UniProtKB-KW"/>
</dbReference>
<comment type="caution">
    <text evidence="26">The sequence shown here is derived from an EMBL/GenBank/DDBJ whole genome shotgun (WGS) entry which is preliminary data.</text>
</comment>
<gene>
    <name evidence="26" type="ORF">TEA_027007</name>
</gene>
<evidence type="ECO:0000256" key="5">
    <source>
        <dbReference type="ARBA" id="ARBA00022475"/>
    </source>
</evidence>
<evidence type="ECO:0000259" key="25">
    <source>
        <dbReference type="PROSITE" id="PS50011"/>
    </source>
</evidence>
<dbReference type="SMART" id="SM00369">
    <property type="entry name" value="LRR_TYP"/>
    <property type="match status" value="5"/>
</dbReference>
<evidence type="ECO:0000256" key="14">
    <source>
        <dbReference type="ARBA" id="ARBA00022777"/>
    </source>
</evidence>
<keyword evidence="8" id="KW-0433">Leucine-rich repeat</keyword>
<evidence type="ECO:0000256" key="12">
    <source>
        <dbReference type="ARBA" id="ARBA00022737"/>
    </source>
</evidence>
<feature type="transmembrane region" description="Helical" evidence="23">
    <location>
        <begin position="652"/>
        <end position="675"/>
    </location>
</feature>
<keyword evidence="12" id="KW-0677">Repeat</keyword>
<feature type="domain" description="Protein kinase" evidence="25">
    <location>
        <begin position="707"/>
        <end position="986"/>
    </location>
</feature>
<feature type="signal peptide" evidence="24">
    <location>
        <begin position="1"/>
        <end position="20"/>
    </location>
</feature>
<keyword evidence="14" id="KW-0418">Kinase</keyword>
<evidence type="ECO:0000256" key="17">
    <source>
        <dbReference type="ARBA" id="ARBA00023136"/>
    </source>
</evidence>
<dbReference type="Pfam" id="PF00560">
    <property type="entry name" value="LRR_1"/>
    <property type="match status" value="4"/>
</dbReference>
<evidence type="ECO:0000256" key="15">
    <source>
        <dbReference type="ARBA" id="ARBA00022840"/>
    </source>
</evidence>